<comment type="caution">
    <text evidence="1">The sequence shown here is derived from an EMBL/GenBank/DDBJ whole genome shotgun (WGS) entry which is preliminary data.</text>
</comment>
<evidence type="ECO:0000313" key="1">
    <source>
        <dbReference type="EMBL" id="MEZ6852115.1"/>
    </source>
</evidence>
<keyword evidence="2" id="KW-1185">Reference proteome</keyword>
<dbReference type="RefSeq" id="WP_371149788.1">
    <property type="nucleotide sequence ID" value="NZ_JBFSOO010000001.1"/>
</dbReference>
<organism evidence="1 2">
    <name type="scientific">Halodesulfovibrio aestuarii</name>
    <dbReference type="NCBI Taxonomy" id="126333"/>
    <lineage>
        <taxon>Bacteria</taxon>
        <taxon>Pseudomonadati</taxon>
        <taxon>Thermodesulfobacteriota</taxon>
        <taxon>Desulfovibrionia</taxon>
        <taxon>Desulfovibrionales</taxon>
        <taxon>Desulfovibrionaceae</taxon>
        <taxon>Halodesulfovibrio</taxon>
    </lineage>
</organism>
<name>A0ABV4JMX9_9BACT</name>
<reference evidence="1 2" key="1">
    <citation type="submission" date="2024-07" db="EMBL/GenBank/DDBJ databases">
        <title>Active virus-host system and metabolic interactions in a Lokiarchaeon culture.</title>
        <authorList>
            <person name="Ponce Toledo R.I."/>
            <person name="Rodrigues Oliveira T."/>
            <person name="Schleper C."/>
        </authorList>
    </citation>
    <scope>NUCLEOTIDE SEQUENCE [LARGE SCALE GENOMIC DNA]</scope>
    <source>
        <strain evidence="1 2">B35</strain>
    </source>
</reference>
<dbReference type="Proteomes" id="UP001568358">
    <property type="component" value="Unassembled WGS sequence"/>
</dbReference>
<proteinExistence type="predicted"/>
<sequence length="573" mass="65274">MVKIPTASRQSQLSDAPVTNLQQGVAFGQGIAALGQVVQQIGEKEQVRRDNDQFLAARTKYDAWNLEFETQAEKRKGEAAEGLTRDYEQAEQETWSKLFFGLSPRAAKALEQYRGGQLGSKKKLHAFAEHQGQLTVAKNNFAGSMAVLKQEMLDSPYDIDTHLTKAQQNFDLAVSSGAVLPSQREVFNVELEGMKKTAWQALFDRAPAEALKQTEKYGINDSMKAVYAEKHKDKVTSTQSLAITNELAGNGKSLKENLDYAHKKYADNPELHDKVVQRLTLRRAQEESALALQQKEQKETLFSQVAEAGQDADAIQRIIFSAPIALRDDLRKMGERQLTPNKDVITNPKALLEAEEYIFNGTISSELQLRMGYYMKLNDTDYDRLKKQLVGKRKGEIPSLTEGEINRYLAEFEIYKDMESPKGMKQYNFARDFVRTYFERENPTTRDEKNVVLANALKELLQKGRAEDAGFAWFDKDETYLDARINGHDNWRMVVPEEHKSNLKQTAMMVGFKAHTGEEERLFYETWRPVYEVVPRADLVKIMQGLKKHNKTANRPKLITPQSVLNVYRTKRG</sequence>
<accession>A0ABV4JMX9</accession>
<protein>
    <submittedName>
        <fullName evidence="1">Uncharacterized protein</fullName>
    </submittedName>
</protein>
<gene>
    <name evidence="1" type="ORF">AB2Z07_00980</name>
</gene>
<evidence type="ECO:0000313" key="2">
    <source>
        <dbReference type="Proteomes" id="UP001568358"/>
    </source>
</evidence>
<dbReference type="EMBL" id="JBFSOO010000001">
    <property type="protein sequence ID" value="MEZ6852115.1"/>
    <property type="molecule type" value="Genomic_DNA"/>
</dbReference>